<feature type="compositionally biased region" description="Basic and acidic residues" evidence="1">
    <location>
        <begin position="1"/>
        <end position="14"/>
    </location>
</feature>
<reference evidence="2 3" key="1">
    <citation type="submission" date="2014-01" db="EMBL/GenBank/DDBJ databases">
        <title>Roseivivax isoporae LMG 25204 Genome Sequencing.</title>
        <authorList>
            <person name="Lai Q."/>
            <person name="Li G."/>
            <person name="Shao Z."/>
        </authorList>
    </citation>
    <scope>NUCLEOTIDE SEQUENCE [LARGE SCALE GENOMIC DNA]</scope>
    <source>
        <strain evidence="2 3">LMG 25204</strain>
    </source>
</reference>
<sequence>MAKMRTATDARVHAQSDGGTGTRAGSGGNGPSAPYARIALTDPCGPDPAPRLDPEAVRATARTALEQVAALRRAAREAAARDGA</sequence>
<protein>
    <submittedName>
        <fullName evidence="2">Uncharacterized protein</fullName>
    </submittedName>
</protein>
<keyword evidence="3" id="KW-1185">Reference proteome</keyword>
<evidence type="ECO:0000313" key="2">
    <source>
        <dbReference type="EMBL" id="ETX28614.1"/>
    </source>
</evidence>
<comment type="caution">
    <text evidence="2">The sequence shown here is derived from an EMBL/GenBank/DDBJ whole genome shotgun (WGS) entry which is preliminary data.</text>
</comment>
<feature type="region of interest" description="Disordered" evidence="1">
    <location>
        <begin position="1"/>
        <end position="53"/>
    </location>
</feature>
<dbReference type="AlphaFoldDB" id="X7F971"/>
<dbReference type="Proteomes" id="UP000023430">
    <property type="component" value="Unassembled WGS sequence"/>
</dbReference>
<accession>X7F971</accession>
<name>X7F971_9RHOB</name>
<proteinExistence type="predicted"/>
<dbReference type="STRING" id="1449351.RISW2_05840"/>
<evidence type="ECO:0000313" key="3">
    <source>
        <dbReference type="Proteomes" id="UP000023430"/>
    </source>
</evidence>
<feature type="compositionally biased region" description="Gly residues" evidence="1">
    <location>
        <begin position="18"/>
        <end position="30"/>
    </location>
</feature>
<organism evidence="2 3">
    <name type="scientific">Roseivivax isoporae LMG 25204</name>
    <dbReference type="NCBI Taxonomy" id="1449351"/>
    <lineage>
        <taxon>Bacteria</taxon>
        <taxon>Pseudomonadati</taxon>
        <taxon>Pseudomonadota</taxon>
        <taxon>Alphaproteobacteria</taxon>
        <taxon>Rhodobacterales</taxon>
        <taxon>Roseobacteraceae</taxon>
        <taxon>Roseivivax</taxon>
    </lineage>
</organism>
<evidence type="ECO:0000256" key="1">
    <source>
        <dbReference type="SAM" id="MobiDB-lite"/>
    </source>
</evidence>
<gene>
    <name evidence="2" type="ORF">RISW2_05840</name>
</gene>
<dbReference type="EMBL" id="JAME01000017">
    <property type="protein sequence ID" value="ETX28614.1"/>
    <property type="molecule type" value="Genomic_DNA"/>
</dbReference>